<protein>
    <submittedName>
        <fullName evidence="2">Uncharacterized protein</fullName>
    </submittedName>
</protein>
<evidence type="ECO:0000313" key="2">
    <source>
        <dbReference type="EMBL" id="KVI06586.1"/>
    </source>
</evidence>
<dbReference type="AlphaFoldDB" id="A0A124SGJ5"/>
<name>A0A124SGJ5_CYNCS</name>
<evidence type="ECO:0000256" key="1">
    <source>
        <dbReference type="SAM" id="MobiDB-lite"/>
    </source>
</evidence>
<proteinExistence type="predicted"/>
<keyword evidence="3" id="KW-1185">Reference proteome</keyword>
<dbReference type="Proteomes" id="UP000243975">
    <property type="component" value="Unassembled WGS sequence"/>
</dbReference>
<dbReference type="Gramene" id="KVI06586">
    <property type="protein sequence ID" value="KVI06586"/>
    <property type="gene ID" value="Ccrd_015067"/>
</dbReference>
<feature type="region of interest" description="Disordered" evidence="1">
    <location>
        <begin position="1"/>
        <end position="47"/>
    </location>
</feature>
<accession>A0A124SGJ5</accession>
<gene>
    <name evidence="2" type="ORF">Ccrd_015067</name>
</gene>
<evidence type="ECO:0000313" key="3">
    <source>
        <dbReference type="Proteomes" id="UP000243975"/>
    </source>
</evidence>
<dbReference type="EMBL" id="LEKV01001791">
    <property type="protein sequence ID" value="KVI06586.1"/>
    <property type="molecule type" value="Genomic_DNA"/>
</dbReference>
<organism evidence="2 3">
    <name type="scientific">Cynara cardunculus var. scolymus</name>
    <name type="common">Globe artichoke</name>
    <name type="synonym">Cynara scolymus</name>
    <dbReference type="NCBI Taxonomy" id="59895"/>
    <lineage>
        <taxon>Eukaryota</taxon>
        <taxon>Viridiplantae</taxon>
        <taxon>Streptophyta</taxon>
        <taxon>Embryophyta</taxon>
        <taxon>Tracheophyta</taxon>
        <taxon>Spermatophyta</taxon>
        <taxon>Magnoliopsida</taxon>
        <taxon>eudicotyledons</taxon>
        <taxon>Gunneridae</taxon>
        <taxon>Pentapetalae</taxon>
        <taxon>asterids</taxon>
        <taxon>campanulids</taxon>
        <taxon>Asterales</taxon>
        <taxon>Asteraceae</taxon>
        <taxon>Carduoideae</taxon>
        <taxon>Cardueae</taxon>
        <taxon>Carduinae</taxon>
        <taxon>Cynara</taxon>
    </lineage>
</organism>
<feature type="compositionally biased region" description="Basic and acidic residues" evidence="1">
    <location>
        <begin position="1"/>
        <end position="18"/>
    </location>
</feature>
<feature type="non-terminal residue" evidence="2">
    <location>
        <position position="91"/>
    </location>
</feature>
<reference evidence="2 3" key="1">
    <citation type="journal article" date="2016" name="Sci. Rep.">
        <title>The genome sequence of the outbreeding globe artichoke constructed de novo incorporating a phase-aware low-pass sequencing strategy of F1 progeny.</title>
        <authorList>
            <person name="Scaglione D."/>
            <person name="Reyes-Chin-Wo S."/>
            <person name="Acquadro A."/>
            <person name="Froenicke L."/>
            <person name="Portis E."/>
            <person name="Beitel C."/>
            <person name="Tirone M."/>
            <person name="Mauro R."/>
            <person name="Lo Monaco A."/>
            <person name="Mauromicale G."/>
            <person name="Faccioli P."/>
            <person name="Cattivelli L."/>
            <person name="Rieseberg L."/>
            <person name="Michelmore R."/>
            <person name="Lanteri S."/>
        </authorList>
    </citation>
    <scope>NUCLEOTIDE SEQUENCE [LARGE SCALE GENOMIC DNA]</scope>
    <source>
        <strain evidence="2">2C</strain>
    </source>
</reference>
<sequence length="91" mass="10189">SKLDKRLWGPVTGDRRLATGDQRPATKRPVRPETLPDGASRSFCASPSPKTEVWAMDVTGDGGHRRWRCGRWRSPAIFPGEDDLAFRVEGR</sequence>
<comment type="caution">
    <text evidence="2">The sequence shown here is derived from an EMBL/GenBank/DDBJ whole genome shotgun (WGS) entry which is preliminary data.</text>
</comment>